<sequence length="979" mass="106026">MVTKKKTSKKPALLSKPFPPFIGELPDVVLKSVGVEVDLDAKATPAGVSGAIYNMAGGPLRVSVTAGTSSAYDHLPFVSGDKVTLELSAGGGSGVIWSDSFTARFRYIHDPRGTYSGDYRTFYISADEVKAYAGKKLALTCSAQSPGGKLRVSSPLEFLIRGLPVSDEDAATTPEQSSVALPGPVVLEAISDTVDPDNLSSRGELKYITVAIDYPMELDDIVRLSMTGRDVDQNEIVFTDRDRPISESNLARRPLTITFLEEQIKPLIGGVIVLSYQVARKGVWQSSPVKVISIGPSLAGLPPFINEVKDGRLDPGLIAQSIDVHIPSAGTRVGDRITLYWNDSSRKRPFRDKATVTQLNVDGDLSFDVYVDEVIQFNRGKIVTLFYTIERGSEGGSKATYRSGDYRFFVGSEQEQRTAGSAISVAPKVSGLSAGAVDPSLVDAGVGVTVPFSDTQEGDSVTAFWQTGSETPSPIGTVLVDASNVDTDLSFMAPAEVAKAALNKKVSVYYVITRKWTGTAEQKIRSREVMFSVGVIAASGALPAPEISHAEYDVLDPMDVLDGETVVVRPYPTIAIGDRVRLFWVGMEGAGTPELPEQVVSDVSKPLIFTIPSSAIGWSMGADVWVYYQVSRNGVAKPMESEPSVIEVEMLGYDHLSTPVADQASGGLLDLSEISTHITFSLKAWPFIQAKQRIWFSLEGVDKNDAPWKVYLWIARRVTAQEVSQGLKAKIPYHRFGSVKDGSKINVYASVTYDGDFSEKYADKFPVLTLTVRQPTPVAPAQLSILPLNMTLTAAYPPQGSTPVGEAAQLKPIGGTKPYRFKSDDPSVVHVSELGVVKAVSNGDAVVSIHDATGAKVDVSIYVEGFPELYMLDRDTYEECEAWAKEDGLTIPALSDLRRVCTDPGRPMDFSDVSPPILWASDTDQDQTYRTLYLPLEDVARIVDRSSADLMTAYGSVIVFQAQYEDEDEDGEEKSSALI</sequence>
<name>A0AA46ZV88_PSEVI</name>
<evidence type="ECO:0008006" key="3">
    <source>
        <dbReference type="Google" id="ProtNLM"/>
    </source>
</evidence>
<dbReference type="AlphaFoldDB" id="A0AA46ZV88"/>
<reference evidence="1" key="1">
    <citation type="submission" date="2019-02" db="EMBL/GenBank/DDBJ databases">
        <authorList>
            <person name="Lutz S."/>
            <person name="Schori C."/>
            <person name="Ahrens C.H."/>
            <person name="Gueguen E."/>
        </authorList>
    </citation>
    <scope>NUCLEOTIDE SEQUENCE</scope>
    <source>
        <strain evidence="1">Psy35</strain>
    </source>
</reference>
<accession>A0AA46ZV88</accession>
<dbReference type="SUPFAM" id="SSF49373">
    <property type="entry name" value="Invasin/intimin cell-adhesion fragments"/>
    <property type="match status" value="1"/>
</dbReference>
<dbReference type="RefSeq" id="WP_050575416.1">
    <property type="nucleotide sequence ID" value="NZ_CP036495.1"/>
</dbReference>
<dbReference type="Proteomes" id="UP001163644">
    <property type="component" value="Chromosome"/>
</dbReference>
<gene>
    <name evidence="1" type="ORF">EZZ81_24070</name>
</gene>
<protein>
    <recommendedName>
        <fullName evidence="3">BIG2 domain-containing protein</fullName>
    </recommendedName>
</protein>
<organism evidence="1 2">
    <name type="scientific">Pseudomonas viridiflava</name>
    <name type="common">Phytomonas viridiflava</name>
    <dbReference type="NCBI Taxonomy" id="33069"/>
    <lineage>
        <taxon>Bacteria</taxon>
        <taxon>Pseudomonadati</taxon>
        <taxon>Pseudomonadota</taxon>
        <taxon>Gammaproteobacteria</taxon>
        <taxon>Pseudomonadales</taxon>
        <taxon>Pseudomonadaceae</taxon>
        <taxon>Pseudomonas</taxon>
    </lineage>
</organism>
<evidence type="ECO:0000313" key="1">
    <source>
        <dbReference type="EMBL" id="UZA71140.1"/>
    </source>
</evidence>
<dbReference type="InterPro" id="IPR008964">
    <property type="entry name" value="Invasin/intimin_cell_adhesion"/>
</dbReference>
<evidence type="ECO:0000313" key="2">
    <source>
        <dbReference type="Proteomes" id="UP001163644"/>
    </source>
</evidence>
<proteinExistence type="predicted"/>
<dbReference type="Gene3D" id="2.60.40.1080">
    <property type="match status" value="1"/>
</dbReference>
<dbReference type="EMBL" id="CP036495">
    <property type="protein sequence ID" value="UZA71140.1"/>
    <property type="molecule type" value="Genomic_DNA"/>
</dbReference>